<sequence length="350" mass="39987">MFNSKPTPAGRQNTMTDASNLQREAALKTWIDQYYPESSQTLAPASADASFRSYYRIQTPNGSKIVMDAPPALENSTPFVEIGRQLAASDVLVPHIEQVDLAQGFMLLSDLGNTHYQDILSSESARVLYEDAWNALIKMQKLDASQLPKFSPSHMAMEMDLFDEWFVGVHLKATLTVRHRQWLKEVKLALINNLSNQPQVFMHRDFHCRNLMFAANNNPAVIDFQGAMEGPISYDLASLLKDAYIDWSEEELLDWTIRYWASARKAGLPLSSDFDSFYQDFEWAGVQRHLKVVGIFARLAHRDNKPNYLNDLPRVLNYLEKTTRRYRALAPIAKILDDLQDKSVQVGYTF</sequence>
<evidence type="ECO:0000313" key="4">
    <source>
        <dbReference type="EMBL" id="MCB6183442.1"/>
    </source>
</evidence>
<dbReference type="PANTHER" id="PTHR33540">
    <property type="entry name" value="TRNA THREONYLCARBAMOYLADENOSINE BIOSYNTHESIS PROTEIN TSAE"/>
    <property type="match status" value="1"/>
</dbReference>
<comment type="caution">
    <text evidence="4">The sequence shown here is derived from an EMBL/GenBank/DDBJ whole genome shotgun (WGS) entry which is preliminary data.</text>
</comment>
<dbReference type="InterPro" id="IPR011009">
    <property type="entry name" value="Kinase-like_dom_sf"/>
</dbReference>
<feature type="domain" description="Aminoglycoside phosphotransferase" evidence="3">
    <location>
        <begin position="42"/>
        <end position="259"/>
    </location>
</feature>
<dbReference type="Pfam" id="PF01636">
    <property type="entry name" value="APH"/>
    <property type="match status" value="1"/>
</dbReference>
<evidence type="ECO:0000313" key="5">
    <source>
        <dbReference type="Proteomes" id="UP001165395"/>
    </source>
</evidence>
<dbReference type="Gene3D" id="3.30.200.20">
    <property type="entry name" value="Phosphorylase Kinase, domain 1"/>
    <property type="match status" value="1"/>
</dbReference>
<dbReference type="PANTHER" id="PTHR33540:SF1">
    <property type="entry name" value="N-ACETYLMURAMATE_N-ACETYLGLUCOSAMINE KINASE"/>
    <property type="match status" value="1"/>
</dbReference>
<reference evidence="4" key="1">
    <citation type="submission" date="2021-10" db="EMBL/GenBank/DDBJ databases">
        <title>The complete genome sequence of Leeia sp. TBRC 13508.</title>
        <authorList>
            <person name="Charoenyingcharoen P."/>
            <person name="Yukphan P."/>
        </authorList>
    </citation>
    <scope>NUCLEOTIDE SEQUENCE</scope>
    <source>
        <strain evidence="4">TBRC 13508</strain>
    </source>
</reference>
<organism evidence="4 5">
    <name type="scientific">Leeia speluncae</name>
    <dbReference type="NCBI Taxonomy" id="2884804"/>
    <lineage>
        <taxon>Bacteria</taxon>
        <taxon>Pseudomonadati</taxon>
        <taxon>Pseudomonadota</taxon>
        <taxon>Betaproteobacteria</taxon>
        <taxon>Neisseriales</taxon>
        <taxon>Leeiaceae</taxon>
        <taxon>Leeia</taxon>
    </lineage>
</organism>
<protein>
    <submittedName>
        <fullName evidence="4">Phosphotransferase</fullName>
    </submittedName>
</protein>
<keyword evidence="1" id="KW-0547">Nucleotide-binding</keyword>
<dbReference type="SUPFAM" id="SSF56112">
    <property type="entry name" value="Protein kinase-like (PK-like)"/>
    <property type="match status" value="1"/>
</dbReference>
<dbReference type="Proteomes" id="UP001165395">
    <property type="component" value="Unassembled WGS sequence"/>
</dbReference>
<keyword evidence="5" id="KW-1185">Reference proteome</keyword>
<dbReference type="EMBL" id="JAJBZT010000003">
    <property type="protein sequence ID" value="MCB6183442.1"/>
    <property type="molecule type" value="Genomic_DNA"/>
</dbReference>
<dbReference type="Gene3D" id="3.90.1200.10">
    <property type="match status" value="1"/>
</dbReference>
<gene>
    <name evidence="4" type="ORF">LIN78_07770</name>
</gene>
<keyword evidence="2" id="KW-0067">ATP-binding</keyword>
<dbReference type="InterPro" id="IPR002575">
    <property type="entry name" value="Aminoglycoside_PTrfase"/>
</dbReference>
<proteinExistence type="predicted"/>
<evidence type="ECO:0000259" key="3">
    <source>
        <dbReference type="Pfam" id="PF01636"/>
    </source>
</evidence>
<accession>A0ABS8D5J2</accession>
<evidence type="ECO:0000256" key="2">
    <source>
        <dbReference type="ARBA" id="ARBA00022840"/>
    </source>
</evidence>
<evidence type="ECO:0000256" key="1">
    <source>
        <dbReference type="ARBA" id="ARBA00022741"/>
    </source>
</evidence>
<dbReference type="RefSeq" id="WP_227180208.1">
    <property type="nucleotide sequence ID" value="NZ_JAJBZT010000003.1"/>
</dbReference>
<name>A0ABS8D5J2_9NEIS</name>